<keyword evidence="5" id="KW-0812">Transmembrane</keyword>
<comment type="cofactor">
    <cofactor evidence="1">
        <name>Mg(2+)</name>
        <dbReference type="ChEBI" id="CHEBI:18420"/>
    </cofactor>
</comment>
<dbReference type="InterPro" id="IPR043128">
    <property type="entry name" value="Rev_trsase/Diguanyl_cyclase"/>
</dbReference>
<accession>A0A853I3Z6</accession>
<dbReference type="InterPro" id="IPR050469">
    <property type="entry name" value="Diguanylate_Cyclase"/>
</dbReference>
<protein>
    <recommendedName>
        <fullName evidence="2">diguanylate cyclase</fullName>
        <ecNumber evidence="2">2.7.7.65</ecNumber>
    </recommendedName>
</protein>
<dbReference type="InterPro" id="IPR029787">
    <property type="entry name" value="Nucleotide_cyclase"/>
</dbReference>
<dbReference type="Gene3D" id="6.10.340.10">
    <property type="match status" value="1"/>
</dbReference>
<evidence type="ECO:0000256" key="1">
    <source>
        <dbReference type="ARBA" id="ARBA00001946"/>
    </source>
</evidence>
<keyword evidence="9" id="KW-1185">Reference proteome</keyword>
<evidence type="ECO:0000259" key="6">
    <source>
        <dbReference type="PROSITE" id="PS50885"/>
    </source>
</evidence>
<dbReference type="SMART" id="SM00304">
    <property type="entry name" value="HAMP"/>
    <property type="match status" value="1"/>
</dbReference>
<keyword evidence="5" id="KW-0472">Membrane</keyword>
<dbReference type="Gene3D" id="3.30.450.40">
    <property type="match status" value="1"/>
</dbReference>
<dbReference type="GO" id="GO:0007165">
    <property type="term" value="P:signal transduction"/>
    <property type="evidence" value="ECO:0007669"/>
    <property type="project" value="InterPro"/>
</dbReference>
<dbReference type="CDD" id="cd06225">
    <property type="entry name" value="HAMP"/>
    <property type="match status" value="1"/>
</dbReference>
<dbReference type="GO" id="GO:0005886">
    <property type="term" value="C:plasma membrane"/>
    <property type="evidence" value="ECO:0007669"/>
    <property type="project" value="TreeGrafter"/>
</dbReference>
<dbReference type="Proteomes" id="UP000569732">
    <property type="component" value="Unassembled WGS sequence"/>
</dbReference>
<dbReference type="SMART" id="SM00267">
    <property type="entry name" value="GGDEF"/>
    <property type="match status" value="1"/>
</dbReference>
<dbReference type="InterPro" id="IPR033414">
    <property type="entry name" value="Sensor_dom"/>
</dbReference>
<dbReference type="EC" id="2.7.7.65" evidence="2"/>
<dbReference type="GO" id="GO:1902201">
    <property type="term" value="P:negative regulation of bacterial-type flagellum-dependent cell motility"/>
    <property type="evidence" value="ECO:0007669"/>
    <property type="project" value="TreeGrafter"/>
</dbReference>
<evidence type="ECO:0000256" key="2">
    <source>
        <dbReference type="ARBA" id="ARBA00012528"/>
    </source>
</evidence>
<dbReference type="PANTHER" id="PTHR45138:SF9">
    <property type="entry name" value="DIGUANYLATE CYCLASE DGCM-RELATED"/>
    <property type="match status" value="1"/>
</dbReference>
<feature type="domain" description="HAMP" evidence="6">
    <location>
        <begin position="179"/>
        <end position="237"/>
    </location>
</feature>
<dbReference type="Pfam" id="PF00990">
    <property type="entry name" value="GGDEF"/>
    <property type="match status" value="1"/>
</dbReference>
<dbReference type="RefSeq" id="WP_180566731.1">
    <property type="nucleotide sequence ID" value="NZ_JACCKB010000002.1"/>
</dbReference>
<dbReference type="SUPFAM" id="SSF55073">
    <property type="entry name" value="Nucleotide cyclase"/>
    <property type="match status" value="1"/>
</dbReference>
<dbReference type="PROSITE" id="PS50887">
    <property type="entry name" value="GGDEF"/>
    <property type="match status" value="1"/>
</dbReference>
<gene>
    <name evidence="8" type="ORF">H0A36_01645</name>
</gene>
<organism evidence="8 9">
    <name type="scientific">Spartinivicinus marinus</name>
    <dbReference type="NCBI Taxonomy" id="2994442"/>
    <lineage>
        <taxon>Bacteria</taxon>
        <taxon>Pseudomonadati</taxon>
        <taxon>Pseudomonadota</taxon>
        <taxon>Gammaproteobacteria</taxon>
        <taxon>Oceanospirillales</taxon>
        <taxon>Zooshikellaceae</taxon>
        <taxon>Spartinivicinus</taxon>
    </lineage>
</organism>
<dbReference type="Pfam" id="PF17149">
    <property type="entry name" value="CHASE5"/>
    <property type="match status" value="1"/>
</dbReference>
<proteinExistence type="predicted"/>
<feature type="transmembrane region" description="Helical" evidence="5">
    <location>
        <begin position="21"/>
        <end position="43"/>
    </location>
</feature>
<dbReference type="NCBIfam" id="TIGR00254">
    <property type="entry name" value="GGDEF"/>
    <property type="match status" value="1"/>
</dbReference>
<comment type="catalytic activity">
    <reaction evidence="3">
        <text>2 GTP = 3',3'-c-di-GMP + 2 diphosphate</text>
        <dbReference type="Rhea" id="RHEA:24898"/>
        <dbReference type="ChEBI" id="CHEBI:33019"/>
        <dbReference type="ChEBI" id="CHEBI:37565"/>
        <dbReference type="ChEBI" id="CHEBI:58805"/>
        <dbReference type="EC" id="2.7.7.65"/>
    </reaction>
</comment>
<dbReference type="InterPro" id="IPR000160">
    <property type="entry name" value="GGDEF_dom"/>
</dbReference>
<dbReference type="EMBL" id="JACCKB010000002">
    <property type="protein sequence ID" value="NYZ64691.1"/>
    <property type="molecule type" value="Genomic_DNA"/>
</dbReference>
<dbReference type="GO" id="GO:0043709">
    <property type="term" value="P:cell adhesion involved in single-species biofilm formation"/>
    <property type="evidence" value="ECO:0007669"/>
    <property type="project" value="TreeGrafter"/>
</dbReference>
<dbReference type="SUPFAM" id="SSF55781">
    <property type="entry name" value="GAF domain-like"/>
    <property type="match status" value="1"/>
</dbReference>
<evidence type="ECO:0000256" key="3">
    <source>
        <dbReference type="ARBA" id="ARBA00034247"/>
    </source>
</evidence>
<evidence type="ECO:0000256" key="5">
    <source>
        <dbReference type="SAM" id="Phobius"/>
    </source>
</evidence>
<dbReference type="PROSITE" id="PS50885">
    <property type="entry name" value="HAMP"/>
    <property type="match status" value="1"/>
</dbReference>
<sequence>MKNPLAPILTHRKDHPLTYRLLGYIILCSSVFALISTALQLYFDYTKDISVIDEQFSQIQHSHLPSLSVGLWHVNMPQVHSQLDGILQFADIVHVELDNELGTVIKLGEPTDPVYQIERSFKVVYDDVHLGKVEVGKLVVQGTLENVYNRLFDKALVILFTQLGKTFIVSIFIVLIILSMVAIPLSQMARYARKLGLANLAKELKLVGKQPSNPPDEIDEVVNAINDMRMSLQSDMIKRERAEQELNHYREHLEDLIESRTALLQRREQAEKLVARLSTKFISLQIDAIEQTVDHALSIIGQFFESDYSYIYLISDDGQYLYKAFEWRNNEIQHTKSLPKVIFIDDYPWLQTRLGHNTQIPDVSLLTGEANLEKDLFESADVGSFAMVPLRIQEHLRGIFGQAVANTAKTWTIDDFVLMRLFGDMVVSALIRKDMEIKLRDANEKLTRLAIQDGLTGLSNRRHFDQTLKMEYIRFSRTQSPLSLIICDVDYFKKYNDFYGHDAGDRCLKQVAHILEDIFKRETDLAARYGGEEFAVILPSTGPENALELANQLRERMCDLQIPHAASPISSWVTVSVGVLTVDESIITDLDQLIPTVDKALYRAKDNGRNRVEVAVATAA</sequence>
<feature type="domain" description="GGDEF" evidence="7">
    <location>
        <begin position="480"/>
        <end position="617"/>
    </location>
</feature>
<dbReference type="GO" id="GO:0052621">
    <property type="term" value="F:diguanylate cyclase activity"/>
    <property type="evidence" value="ECO:0007669"/>
    <property type="project" value="UniProtKB-EC"/>
</dbReference>
<evidence type="ECO:0000259" key="7">
    <source>
        <dbReference type="PROSITE" id="PS50887"/>
    </source>
</evidence>
<comment type="caution">
    <text evidence="8">The sequence shown here is derived from an EMBL/GenBank/DDBJ whole genome shotgun (WGS) entry which is preliminary data.</text>
</comment>
<dbReference type="Gene3D" id="3.30.70.270">
    <property type="match status" value="1"/>
</dbReference>
<feature type="coiled-coil region" evidence="4">
    <location>
        <begin position="239"/>
        <end position="280"/>
    </location>
</feature>
<dbReference type="AlphaFoldDB" id="A0A853I3Z6"/>
<evidence type="ECO:0000313" key="8">
    <source>
        <dbReference type="EMBL" id="NYZ64691.1"/>
    </source>
</evidence>
<dbReference type="FunFam" id="3.30.70.270:FF:000001">
    <property type="entry name" value="Diguanylate cyclase domain protein"/>
    <property type="match status" value="1"/>
</dbReference>
<dbReference type="InterPro" id="IPR003660">
    <property type="entry name" value="HAMP_dom"/>
</dbReference>
<dbReference type="CDD" id="cd01949">
    <property type="entry name" value="GGDEF"/>
    <property type="match status" value="1"/>
</dbReference>
<dbReference type="InterPro" id="IPR029016">
    <property type="entry name" value="GAF-like_dom_sf"/>
</dbReference>
<evidence type="ECO:0000256" key="4">
    <source>
        <dbReference type="SAM" id="Coils"/>
    </source>
</evidence>
<reference evidence="8 9" key="1">
    <citation type="submission" date="2020-07" db="EMBL/GenBank/DDBJ databases">
        <title>Endozoicomonas sp. nov., isolated from sediment.</title>
        <authorList>
            <person name="Gu T."/>
        </authorList>
    </citation>
    <scope>NUCLEOTIDE SEQUENCE [LARGE SCALE GENOMIC DNA]</scope>
    <source>
        <strain evidence="8 9">SM1973</strain>
    </source>
</reference>
<keyword evidence="4" id="KW-0175">Coiled coil</keyword>
<dbReference type="PANTHER" id="PTHR45138">
    <property type="entry name" value="REGULATORY COMPONENTS OF SENSORY TRANSDUCTION SYSTEM"/>
    <property type="match status" value="1"/>
</dbReference>
<evidence type="ECO:0000313" key="9">
    <source>
        <dbReference type="Proteomes" id="UP000569732"/>
    </source>
</evidence>
<keyword evidence="5" id="KW-1133">Transmembrane helix</keyword>
<feature type="transmembrane region" description="Helical" evidence="5">
    <location>
        <begin position="167"/>
        <end position="185"/>
    </location>
</feature>
<name>A0A853I3Z6_9GAMM</name>